<comment type="caution">
    <text evidence="3">The sequence shown here is derived from an EMBL/GenBank/DDBJ whole genome shotgun (WGS) entry which is preliminary data.</text>
</comment>
<evidence type="ECO:0000313" key="4">
    <source>
        <dbReference type="Proteomes" id="UP000652219"/>
    </source>
</evidence>
<organism evidence="3 4">
    <name type="scientific">Colletotrichum sojae</name>
    <dbReference type="NCBI Taxonomy" id="2175907"/>
    <lineage>
        <taxon>Eukaryota</taxon>
        <taxon>Fungi</taxon>
        <taxon>Dikarya</taxon>
        <taxon>Ascomycota</taxon>
        <taxon>Pezizomycotina</taxon>
        <taxon>Sordariomycetes</taxon>
        <taxon>Hypocreomycetidae</taxon>
        <taxon>Glomerellales</taxon>
        <taxon>Glomerellaceae</taxon>
        <taxon>Colletotrichum</taxon>
        <taxon>Colletotrichum orchidearum species complex</taxon>
    </lineage>
</organism>
<keyword evidence="4" id="KW-1185">Reference proteome</keyword>
<protein>
    <submittedName>
        <fullName evidence="3">Cell wall protein</fullName>
    </submittedName>
</protein>
<proteinExistence type="predicted"/>
<keyword evidence="2" id="KW-0732">Signal</keyword>
<reference evidence="3 4" key="1">
    <citation type="journal article" date="2020" name="Phytopathology">
        <title>Genome Sequence Resources of Colletotrichum truncatum, C. plurivorum, C. musicola, and C. sojae: Four Species Pathogenic to Soybean (Glycine max).</title>
        <authorList>
            <person name="Rogerio F."/>
            <person name="Boufleur T.R."/>
            <person name="Ciampi-Guillardi M."/>
            <person name="Sukno S.A."/>
            <person name="Thon M.R."/>
            <person name="Massola Junior N.S."/>
            <person name="Baroncelli R."/>
        </authorList>
    </citation>
    <scope>NUCLEOTIDE SEQUENCE [LARGE SCALE GENOMIC DNA]</scope>
    <source>
        <strain evidence="3 4">LFN0009</strain>
    </source>
</reference>
<dbReference type="InterPro" id="IPR021054">
    <property type="entry name" value="Cell_wall_mannoprotein_1"/>
</dbReference>
<dbReference type="Pfam" id="PF12296">
    <property type="entry name" value="HsbA"/>
    <property type="match status" value="1"/>
</dbReference>
<feature type="chain" id="PRO_5034227487" evidence="2">
    <location>
        <begin position="20"/>
        <end position="316"/>
    </location>
</feature>
<evidence type="ECO:0000256" key="2">
    <source>
        <dbReference type="SAM" id="SignalP"/>
    </source>
</evidence>
<dbReference type="EMBL" id="WIGN01000190">
    <property type="protein sequence ID" value="KAF6805134.1"/>
    <property type="molecule type" value="Genomic_DNA"/>
</dbReference>
<sequence>MFTLQLVIALLSQSALIAAAPYNRAIQARDNLDDIVNALAPVSQSLAQVDAAVLALDGGPVTANNLLVSSQQAQAATDQATLNIQASGELGAIRAARLRRTTDALIDQTTTTVNDLVSRKPVLDNLGVSPVALESLQRQKISTMALSAALEEKVPRVGQRIAAEGRSQLESVLDQGIAAYSQPAVAAVPIAAPPVAAPPAAAPPAAAPPAAAPPAAAVPAPAAPAAAVPADPNAGTWPDQAGAAPQAGAPAAAAPAPATGAATPAAPAVPVAVVPSTVNGIAPPPPQITRPAGRRLRGGRKNGNNREVEAVEADEE</sequence>
<dbReference type="PANTHER" id="PTHR38123">
    <property type="entry name" value="CELL WALL SERINE-THREONINE-RICH GALACTOMANNOPROTEIN MP1 (AFU_ORTHOLOGUE AFUA_4G03240)"/>
    <property type="match status" value="1"/>
</dbReference>
<name>A0A8H6J294_9PEZI</name>
<feature type="signal peptide" evidence="2">
    <location>
        <begin position="1"/>
        <end position="19"/>
    </location>
</feature>
<evidence type="ECO:0000256" key="1">
    <source>
        <dbReference type="SAM" id="MobiDB-lite"/>
    </source>
</evidence>
<feature type="compositionally biased region" description="Low complexity" evidence="1">
    <location>
        <begin position="213"/>
        <end position="230"/>
    </location>
</feature>
<feature type="compositionally biased region" description="Low complexity" evidence="1">
    <location>
        <begin position="240"/>
        <end position="275"/>
    </location>
</feature>
<feature type="region of interest" description="Disordered" evidence="1">
    <location>
        <begin position="197"/>
        <end position="316"/>
    </location>
</feature>
<dbReference type="Gene3D" id="1.20.1280.140">
    <property type="match status" value="1"/>
</dbReference>
<dbReference type="Proteomes" id="UP000652219">
    <property type="component" value="Unassembled WGS sequence"/>
</dbReference>
<accession>A0A8H6J294</accession>
<dbReference type="AlphaFoldDB" id="A0A8H6J294"/>
<gene>
    <name evidence="3" type="ORF">CSOJ01_09701</name>
</gene>
<feature type="compositionally biased region" description="Pro residues" evidence="1">
    <location>
        <begin position="197"/>
        <end position="212"/>
    </location>
</feature>
<dbReference type="GO" id="GO:0005576">
    <property type="term" value="C:extracellular region"/>
    <property type="evidence" value="ECO:0007669"/>
    <property type="project" value="TreeGrafter"/>
</dbReference>
<evidence type="ECO:0000313" key="3">
    <source>
        <dbReference type="EMBL" id="KAF6805134.1"/>
    </source>
</evidence>
<dbReference type="PANTHER" id="PTHR38123:SF1">
    <property type="entry name" value="HYDROPHOBIC SURFACE BINDING PROTEIN"/>
    <property type="match status" value="1"/>
</dbReference>